<name>A0A1D1XWV1_9ARAE</name>
<dbReference type="AlphaFoldDB" id="A0A1D1XWV1"/>
<keyword evidence="1" id="KW-1133">Transmembrane helix</keyword>
<organism evidence="2">
    <name type="scientific">Anthurium amnicola</name>
    <dbReference type="NCBI Taxonomy" id="1678845"/>
    <lineage>
        <taxon>Eukaryota</taxon>
        <taxon>Viridiplantae</taxon>
        <taxon>Streptophyta</taxon>
        <taxon>Embryophyta</taxon>
        <taxon>Tracheophyta</taxon>
        <taxon>Spermatophyta</taxon>
        <taxon>Magnoliopsida</taxon>
        <taxon>Liliopsida</taxon>
        <taxon>Araceae</taxon>
        <taxon>Pothoideae</taxon>
        <taxon>Potheae</taxon>
        <taxon>Anthurium</taxon>
    </lineage>
</organism>
<dbReference type="PANTHER" id="PTHR33390">
    <property type="entry name" value="STRESS UP-REGULATED NOD 19 PROTEIN"/>
    <property type="match status" value="1"/>
</dbReference>
<proteinExistence type="predicted"/>
<accession>A0A1D1XWV1</accession>
<dbReference type="InterPro" id="IPR011692">
    <property type="entry name" value="Stress_up-reg_Nod19"/>
</dbReference>
<feature type="transmembrane region" description="Helical" evidence="1">
    <location>
        <begin position="428"/>
        <end position="448"/>
    </location>
</feature>
<evidence type="ECO:0000256" key="1">
    <source>
        <dbReference type="SAM" id="Phobius"/>
    </source>
</evidence>
<dbReference type="EMBL" id="GDJX01021105">
    <property type="protein sequence ID" value="JAT46831.1"/>
    <property type="molecule type" value="Transcribed_RNA"/>
</dbReference>
<dbReference type="PANTHER" id="PTHR33390:SF1">
    <property type="entry name" value="STRESS UP-REGULATED NOD 19 PROTEIN"/>
    <property type="match status" value="1"/>
</dbReference>
<protein>
    <recommendedName>
        <fullName evidence="3">Stress up-regulated Nod 19 protein</fullName>
    </recommendedName>
</protein>
<evidence type="ECO:0000313" key="2">
    <source>
        <dbReference type="EMBL" id="JAT46831.1"/>
    </source>
</evidence>
<evidence type="ECO:0008006" key="3">
    <source>
        <dbReference type="Google" id="ProtNLM"/>
    </source>
</evidence>
<keyword evidence="1" id="KW-0472">Membrane</keyword>
<dbReference type="Pfam" id="PF07712">
    <property type="entry name" value="SURNod19"/>
    <property type="match status" value="1"/>
</dbReference>
<sequence>MSYSSQSWLLATMVAAITIHSSLPAKAIGNSLKTAVYLSPPFILGPGSVVNKFYQDIDFPRGHIALKSFNAEVVDEAGNPIPLHETYLHHWVVVKYYALKESKLPAKTIGWENSLPKAIPARNAGICEGTLSQYYGLGSETRRTATWVPDPYGIEVGNPEDAPYGYEEKWMLNVHAIDTRGAVDHLGCTECKCDLYNVTVDEFGQPLRKDYTGGFLCCYDQAQCRVKEGFNDVHRKLYLRYTVKWLDWDDHIVPVKIYILDVTDSGQMPKGTSGGPLHSSCKVEYEVEYCGLEGTTGDSCIDNKRTKLVMPHGGDIIYGVAHQHTGGLGSALYGQDGRMLCSSMPTYGEGEEAGNEAGYVVGMSTCYPGPGIAKIADGEIVTLESNYSGAQMHTGVMGVFYILVAENQPSKFQSIVSAIEGGLMQSNYSWVLILIVMTVAFAIVAGYWHKTEREGYQSLAM</sequence>
<reference evidence="2" key="1">
    <citation type="submission" date="2015-07" db="EMBL/GenBank/DDBJ databases">
        <title>Transcriptome Assembly of Anthurium amnicola.</title>
        <authorList>
            <person name="Suzuki J."/>
        </authorList>
    </citation>
    <scope>NUCLEOTIDE SEQUENCE</scope>
</reference>
<keyword evidence="1" id="KW-0812">Transmembrane</keyword>
<gene>
    <name evidence="2" type="ORF">g.111508</name>
</gene>